<reference evidence="1 2" key="1">
    <citation type="submission" date="2019-12" db="EMBL/GenBank/DDBJ databases">
        <title>Complete genome sequence of Algicella marina strain 9Alg 56(T) isolated from the red alga Tichocarpus crinitus.</title>
        <authorList>
            <person name="Kim S.-G."/>
            <person name="Nedashkovskaya O.I."/>
        </authorList>
    </citation>
    <scope>NUCLEOTIDE SEQUENCE [LARGE SCALE GENOMIC DNA]</scope>
    <source>
        <strain evidence="1 2">9Alg 56</strain>
    </source>
</reference>
<keyword evidence="2" id="KW-1185">Reference proteome</keyword>
<organism evidence="1 2">
    <name type="scientific">Algicella marina</name>
    <dbReference type="NCBI Taxonomy" id="2683284"/>
    <lineage>
        <taxon>Bacteria</taxon>
        <taxon>Pseudomonadati</taxon>
        <taxon>Pseudomonadota</taxon>
        <taxon>Alphaproteobacteria</taxon>
        <taxon>Rhodobacterales</taxon>
        <taxon>Paracoccaceae</taxon>
        <taxon>Algicella</taxon>
    </lineage>
</organism>
<dbReference type="Proteomes" id="UP000464495">
    <property type="component" value="Chromosome"/>
</dbReference>
<dbReference type="KEGG" id="amaq:GO499_07040"/>
<proteinExistence type="predicted"/>
<dbReference type="EMBL" id="CP046620">
    <property type="protein sequence ID" value="QHQ34969.1"/>
    <property type="molecule type" value="Genomic_DNA"/>
</dbReference>
<accession>A0A6P1T101</accession>
<gene>
    <name evidence="1" type="ORF">GO499_07040</name>
</gene>
<evidence type="ECO:0000313" key="2">
    <source>
        <dbReference type="Proteomes" id="UP000464495"/>
    </source>
</evidence>
<evidence type="ECO:0000313" key="1">
    <source>
        <dbReference type="EMBL" id="QHQ34969.1"/>
    </source>
</evidence>
<protein>
    <submittedName>
        <fullName evidence="1">Uncharacterized protein</fullName>
    </submittedName>
</protein>
<dbReference type="AlphaFoldDB" id="A0A6P1T101"/>
<dbReference type="RefSeq" id="WP_161861534.1">
    <property type="nucleotide sequence ID" value="NZ_CP046620.1"/>
</dbReference>
<name>A0A6P1T101_9RHOB</name>
<sequence>MDRVARIDAALKADPQGTNPGALSQRHCEAASLQTSPEARRFHLTHAWIFALVAGDEVATASLESALREAGGL</sequence>